<sequence length="37" mass="4175">MLVILPLAVLVAYHYGHSTGYRRREKHPAPKVTKSNA</sequence>
<dbReference type="AlphaFoldDB" id="A0A0F9WMR8"/>
<dbReference type="EMBL" id="LAZR01000138">
    <property type="protein sequence ID" value="KKN87401.1"/>
    <property type="molecule type" value="Genomic_DNA"/>
</dbReference>
<organism evidence="1">
    <name type="scientific">marine sediment metagenome</name>
    <dbReference type="NCBI Taxonomy" id="412755"/>
    <lineage>
        <taxon>unclassified sequences</taxon>
        <taxon>metagenomes</taxon>
        <taxon>ecological metagenomes</taxon>
    </lineage>
</organism>
<accession>A0A0F9WMR8</accession>
<reference evidence="1" key="1">
    <citation type="journal article" date="2015" name="Nature">
        <title>Complex archaea that bridge the gap between prokaryotes and eukaryotes.</title>
        <authorList>
            <person name="Spang A."/>
            <person name="Saw J.H."/>
            <person name="Jorgensen S.L."/>
            <person name="Zaremba-Niedzwiedzka K."/>
            <person name="Martijn J."/>
            <person name="Lind A.E."/>
            <person name="van Eijk R."/>
            <person name="Schleper C."/>
            <person name="Guy L."/>
            <person name="Ettema T.J."/>
        </authorList>
    </citation>
    <scope>NUCLEOTIDE SEQUENCE</scope>
</reference>
<proteinExistence type="predicted"/>
<name>A0A0F9WMR8_9ZZZZ</name>
<comment type="caution">
    <text evidence="1">The sequence shown here is derived from an EMBL/GenBank/DDBJ whole genome shotgun (WGS) entry which is preliminary data.</text>
</comment>
<evidence type="ECO:0000313" key="1">
    <source>
        <dbReference type="EMBL" id="KKN87401.1"/>
    </source>
</evidence>
<gene>
    <name evidence="1" type="ORF">LCGC14_0258560</name>
</gene>
<protein>
    <submittedName>
        <fullName evidence="1">Uncharacterized protein</fullName>
    </submittedName>
</protein>